<gene>
    <name evidence="1" type="ORF">FHS55_004196</name>
</gene>
<dbReference type="Proteomes" id="UP000533469">
    <property type="component" value="Unassembled WGS sequence"/>
</dbReference>
<dbReference type="AlphaFoldDB" id="A0A839ZFL3"/>
<dbReference type="Gene3D" id="3.30.2270.10">
    <property type="entry name" value="Folate-binding superfamily"/>
    <property type="match status" value="1"/>
</dbReference>
<organism evidence="1 2">
    <name type="scientific">Ancylobacter tetraedralis</name>
    <dbReference type="NCBI Taxonomy" id="217068"/>
    <lineage>
        <taxon>Bacteria</taxon>
        <taxon>Pseudomonadati</taxon>
        <taxon>Pseudomonadota</taxon>
        <taxon>Alphaproteobacteria</taxon>
        <taxon>Hyphomicrobiales</taxon>
        <taxon>Xanthobacteraceae</taxon>
        <taxon>Ancylobacter</taxon>
    </lineage>
</organism>
<dbReference type="EMBL" id="JACICD010000012">
    <property type="protein sequence ID" value="MBB3773554.1"/>
    <property type="molecule type" value="Genomic_DNA"/>
</dbReference>
<sequence>MAEFSYGGADLSRPVASLPLDAPSAPDAEWNDYVYRRDNPAGAHRELWFHAAGCRRWFAARRDTRTNDFLSEAGA</sequence>
<keyword evidence="1" id="KW-0560">Oxidoreductase</keyword>
<dbReference type="InterPro" id="IPR038561">
    <property type="entry name" value="SoxD_sf"/>
</dbReference>
<dbReference type="InterPro" id="IPR006279">
    <property type="entry name" value="SoxD"/>
</dbReference>
<evidence type="ECO:0000313" key="2">
    <source>
        <dbReference type="Proteomes" id="UP000533469"/>
    </source>
</evidence>
<protein>
    <submittedName>
        <fullName evidence="1">Sarcosine oxidase subunit delta</fullName>
        <ecNumber evidence="1">1.5.3.1</ecNumber>
    </submittedName>
</protein>
<accession>A0A839ZFL3</accession>
<comment type="caution">
    <text evidence="1">The sequence shown here is derived from an EMBL/GenBank/DDBJ whole genome shotgun (WGS) entry which is preliminary data.</text>
</comment>
<dbReference type="Pfam" id="PF04267">
    <property type="entry name" value="SoxD"/>
    <property type="match status" value="1"/>
</dbReference>
<keyword evidence="2" id="KW-1185">Reference proteome</keyword>
<reference evidence="1 2" key="1">
    <citation type="submission" date="2020-08" db="EMBL/GenBank/DDBJ databases">
        <title>Genomic Encyclopedia of Type Strains, Phase IV (KMG-IV): sequencing the most valuable type-strain genomes for metagenomic binning, comparative biology and taxonomic classification.</title>
        <authorList>
            <person name="Goeker M."/>
        </authorList>
    </citation>
    <scope>NUCLEOTIDE SEQUENCE [LARGE SCALE GENOMIC DNA]</scope>
    <source>
        <strain evidence="1 2">DSM 5895</strain>
    </source>
</reference>
<name>A0A839ZFL3_9HYPH</name>
<evidence type="ECO:0000313" key="1">
    <source>
        <dbReference type="EMBL" id="MBB3773554.1"/>
    </source>
</evidence>
<dbReference type="EC" id="1.5.3.1" evidence="1"/>
<dbReference type="GO" id="GO:0008115">
    <property type="term" value="F:sarcosine oxidase activity"/>
    <property type="evidence" value="ECO:0007669"/>
    <property type="project" value="UniProtKB-EC"/>
</dbReference>
<dbReference type="GO" id="GO:0046653">
    <property type="term" value="P:tetrahydrofolate metabolic process"/>
    <property type="evidence" value="ECO:0007669"/>
    <property type="project" value="InterPro"/>
</dbReference>
<proteinExistence type="predicted"/>